<keyword evidence="3" id="KW-0804">Transcription</keyword>
<reference evidence="5" key="1">
    <citation type="submission" date="2023-01" db="EMBL/GenBank/DDBJ databases">
        <title>The genome sequence of Kordiimonadaceae bacterium 6D33.</title>
        <authorList>
            <person name="Liu Y."/>
        </authorList>
    </citation>
    <scope>NUCLEOTIDE SEQUENCE</scope>
    <source>
        <strain evidence="5">6D33</strain>
    </source>
</reference>
<dbReference type="PANTHER" id="PTHR43537">
    <property type="entry name" value="TRANSCRIPTIONAL REGULATOR, GNTR FAMILY"/>
    <property type="match status" value="1"/>
</dbReference>
<dbReference type="SUPFAM" id="SSF46785">
    <property type="entry name" value="Winged helix' DNA-binding domain"/>
    <property type="match status" value="1"/>
</dbReference>
<evidence type="ECO:0000256" key="2">
    <source>
        <dbReference type="ARBA" id="ARBA00023125"/>
    </source>
</evidence>
<dbReference type="SUPFAM" id="SSF48008">
    <property type="entry name" value="GntR ligand-binding domain-like"/>
    <property type="match status" value="1"/>
</dbReference>
<evidence type="ECO:0000256" key="1">
    <source>
        <dbReference type="ARBA" id="ARBA00023015"/>
    </source>
</evidence>
<dbReference type="KEGG" id="gso:PH603_03080"/>
<accession>A0AAE9XR80</accession>
<dbReference type="Pfam" id="PF07729">
    <property type="entry name" value="FCD"/>
    <property type="match status" value="1"/>
</dbReference>
<dbReference type="Proteomes" id="UP001217500">
    <property type="component" value="Chromosome"/>
</dbReference>
<organism evidence="5 6">
    <name type="scientific">Gimibacter soli</name>
    <dbReference type="NCBI Taxonomy" id="3024400"/>
    <lineage>
        <taxon>Bacteria</taxon>
        <taxon>Pseudomonadati</taxon>
        <taxon>Pseudomonadota</taxon>
        <taxon>Alphaproteobacteria</taxon>
        <taxon>Kordiimonadales</taxon>
        <taxon>Temperatibacteraceae</taxon>
        <taxon>Gimibacter</taxon>
    </lineage>
</organism>
<dbReference type="InterPro" id="IPR036388">
    <property type="entry name" value="WH-like_DNA-bd_sf"/>
</dbReference>
<dbReference type="Gene3D" id="1.10.10.10">
    <property type="entry name" value="Winged helix-like DNA-binding domain superfamily/Winged helix DNA-binding domain"/>
    <property type="match status" value="1"/>
</dbReference>
<dbReference type="GO" id="GO:0003677">
    <property type="term" value="F:DNA binding"/>
    <property type="evidence" value="ECO:0007669"/>
    <property type="project" value="UniProtKB-KW"/>
</dbReference>
<keyword evidence="2" id="KW-0238">DNA-binding</keyword>
<evidence type="ECO:0000259" key="4">
    <source>
        <dbReference type="Pfam" id="PF07729"/>
    </source>
</evidence>
<feature type="domain" description="GntR C-terminal" evidence="4">
    <location>
        <begin position="83"/>
        <end position="203"/>
    </location>
</feature>
<dbReference type="InterPro" id="IPR011711">
    <property type="entry name" value="GntR_C"/>
</dbReference>
<dbReference type="PANTHER" id="PTHR43537:SF45">
    <property type="entry name" value="GNTR FAMILY REGULATORY PROTEIN"/>
    <property type="match status" value="1"/>
</dbReference>
<protein>
    <submittedName>
        <fullName evidence="5">GntR family transcriptional regulator</fullName>
    </submittedName>
</protein>
<dbReference type="AlphaFoldDB" id="A0AAE9XR80"/>
<dbReference type="Gene3D" id="1.20.120.530">
    <property type="entry name" value="GntR ligand-binding domain-like"/>
    <property type="match status" value="1"/>
</dbReference>
<dbReference type="RefSeq" id="WP_289504461.1">
    <property type="nucleotide sequence ID" value="NZ_CP116805.1"/>
</dbReference>
<dbReference type="InterPro" id="IPR036390">
    <property type="entry name" value="WH_DNA-bd_sf"/>
</dbReference>
<keyword evidence="1" id="KW-0805">Transcription regulation</keyword>
<proteinExistence type="predicted"/>
<dbReference type="InterPro" id="IPR008920">
    <property type="entry name" value="TF_FadR/GntR_C"/>
</dbReference>
<evidence type="ECO:0000313" key="6">
    <source>
        <dbReference type="Proteomes" id="UP001217500"/>
    </source>
</evidence>
<dbReference type="EMBL" id="CP116805">
    <property type="protein sequence ID" value="WCL54742.1"/>
    <property type="molecule type" value="Genomic_DNA"/>
</dbReference>
<evidence type="ECO:0000313" key="5">
    <source>
        <dbReference type="EMBL" id="WCL54742.1"/>
    </source>
</evidence>
<name>A0AAE9XR80_9PROT</name>
<sequence length="227" mass="25826">MNDQTRISEAGDAYQAIMDAIVTQQLAPSQKVSENLLSDMFGISRTVARTLIERLVSQQFMVNLSPRITIVAPLTLHEIKQNFTLRKMLLPSILSLAAATADFKRLEELSHEIEALLRPSTDDEALALLKKNKEINIALCESVGFPLMHDWVHQLEDGAMRIYWLYLKRLKSMPYTADQHVMAIEVMRCDEPSRVRAIVHDILSQAEDRIMNTIFSSQQFSGQDLKI</sequence>
<evidence type="ECO:0000256" key="3">
    <source>
        <dbReference type="ARBA" id="ARBA00023163"/>
    </source>
</evidence>
<gene>
    <name evidence="5" type="ORF">PH603_03080</name>
</gene>
<keyword evidence="6" id="KW-1185">Reference proteome</keyword>